<name>A0A2G5VM39_9PELO</name>
<feature type="compositionally biased region" description="Polar residues" evidence="2">
    <location>
        <begin position="530"/>
        <end position="546"/>
    </location>
</feature>
<dbReference type="EMBL" id="PDUG01000001">
    <property type="protein sequence ID" value="PIC52737.1"/>
    <property type="molecule type" value="Genomic_DNA"/>
</dbReference>
<dbReference type="InterPro" id="IPR001584">
    <property type="entry name" value="Integrase_cat-core"/>
</dbReference>
<dbReference type="PANTHER" id="PTHR37917:SF9">
    <property type="entry name" value="RHOPTRY PROTEIN"/>
    <property type="match status" value="1"/>
</dbReference>
<dbReference type="GO" id="GO:0003676">
    <property type="term" value="F:nucleic acid binding"/>
    <property type="evidence" value="ECO:0007669"/>
    <property type="project" value="InterPro"/>
</dbReference>
<proteinExistence type="predicted"/>
<dbReference type="InterPro" id="IPR012337">
    <property type="entry name" value="RNaseH-like_sf"/>
</dbReference>
<keyword evidence="5" id="KW-1185">Reference proteome</keyword>
<dbReference type="PANTHER" id="PTHR37917">
    <property type="entry name" value="PROTEIN CBG03580"/>
    <property type="match status" value="1"/>
</dbReference>
<feature type="compositionally biased region" description="Basic and acidic residues" evidence="2">
    <location>
        <begin position="563"/>
        <end position="573"/>
    </location>
</feature>
<sequence length="580" mass="61385">MYLSSCESSPASAGELGLWDPELWDPELWDPELWDPELWDPELWDPELWDLELWDPELWVGSGALGSGALGSGALGSARLDRSWWRWNRRIGASGGGIGESELVEVESDNRSWYRIGESELVEVDSELVDVESELVEVESELVEVESEDRSWWRWNRRIGAGGGGIGAGGGGIGAGGGGIGAGGDGIEAGGCGIGAGGCGIGAGGCGIGAGGGGIGAGGGGIGAGGCGIGAGGGGIGAGGGGIGAGGGGIGAGGGGIGAGSDNVSTFTLGNKIIETELEQEWKTPDVANLLANEGITFKYITPLAPWQGGCYERIVGLVKKQLRKQIGKQTLTFFELQALLKRIEGMVNSRPLTQNSTTGTAPALRPIDFLLPSVRLQAPTEQHIDSDLTDNAYTGEFATTTEQETRERIKQLDSMLDKLWETWRTSYILFLRENKINNERYSMAYPQEGQIVLVATENTPRHSWPLGKIIKVHGHPAKAQSADVLFNGRVKERSVNQLIPLELDHGATKEKPAQTARTVKLAPPGIPSIPTSNKGDNTTKVNTQSKVEKPTVVPTRRQPSRQVKDRVVHYRDSSSSGED</sequence>
<dbReference type="Pfam" id="PF18701">
    <property type="entry name" value="DUF5641"/>
    <property type="match status" value="1"/>
</dbReference>
<feature type="coiled-coil region" evidence="1">
    <location>
        <begin position="121"/>
        <end position="148"/>
    </location>
</feature>
<dbReference type="AlphaFoldDB" id="A0A2G5VM39"/>
<dbReference type="InterPro" id="IPR040676">
    <property type="entry name" value="DUF5641"/>
</dbReference>
<gene>
    <name evidence="4" type="primary">Cnig_chr_I.g272</name>
    <name evidence="4" type="ORF">B9Z55_000272</name>
</gene>
<dbReference type="InterPro" id="IPR036397">
    <property type="entry name" value="RNaseH_sf"/>
</dbReference>
<organism evidence="4 5">
    <name type="scientific">Caenorhabditis nigoni</name>
    <dbReference type="NCBI Taxonomy" id="1611254"/>
    <lineage>
        <taxon>Eukaryota</taxon>
        <taxon>Metazoa</taxon>
        <taxon>Ecdysozoa</taxon>
        <taxon>Nematoda</taxon>
        <taxon>Chromadorea</taxon>
        <taxon>Rhabditida</taxon>
        <taxon>Rhabditina</taxon>
        <taxon>Rhabditomorpha</taxon>
        <taxon>Rhabditoidea</taxon>
        <taxon>Rhabditidae</taxon>
        <taxon>Peloderinae</taxon>
        <taxon>Caenorhabditis</taxon>
    </lineage>
</organism>
<dbReference type="Gene3D" id="3.30.420.10">
    <property type="entry name" value="Ribonuclease H-like superfamily/Ribonuclease H"/>
    <property type="match status" value="1"/>
</dbReference>
<evidence type="ECO:0000313" key="4">
    <source>
        <dbReference type="EMBL" id="PIC52737.1"/>
    </source>
</evidence>
<dbReference type="PROSITE" id="PS50994">
    <property type="entry name" value="INTEGRASE"/>
    <property type="match status" value="1"/>
</dbReference>
<comment type="caution">
    <text evidence="4">The sequence shown here is derived from an EMBL/GenBank/DDBJ whole genome shotgun (WGS) entry which is preliminary data.</text>
</comment>
<evidence type="ECO:0000256" key="2">
    <source>
        <dbReference type="SAM" id="MobiDB-lite"/>
    </source>
</evidence>
<keyword evidence="1" id="KW-0175">Coiled coil</keyword>
<dbReference type="Proteomes" id="UP000230233">
    <property type="component" value="Chromosome I"/>
</dbReference>
<dbReference type="GO" id="GO:0015074">
    <property type="term" value="P:DNA integration"/>
    <property type="evidence" value="ECO:0007669"/>
    <property type="project" value="InterPro"/>
</dbReference>
<evidence type="ECO:0000259" key="3">
    <source>
        <dbReference type="PROSITE" id="PS50994"/>
    </source>
</evidence>
<reference evidence="5" key="1">
    <citation type="submission" date="2017-10" db="EMBL/GenBank/DDBJ databases">
        <title>Rapid genome shrinkage in a self-fertile nematode reveals novel sperm competition proteins.</title>
        <authorList>
            <person name="Yin D."/>
            <person name="Schwarz E.M."/>
            <person name="Thomas C.G."/>
            <person name="Felde R.L."/>
            <person name="Korf I.F."/>
            <person name="Cutter A.D."/>
            <person name="Schartner C.M."/>
            <person name="Ralston E.J."/>
            <person name="Meyer B.J."/>
            <person name="Haag E.S."/>
        </authorList>
    </citation>
    <scope>NUCLEOTIDE SEQUENCE [LARGE SCALE GENOMIC DNA]</scope>
    <source>
        <strain evidence="5">JU1422</strain>
    </source>
</reference>
<evidence type="ECO:0000256" key="1">
    <source>
        <dbReference type="SAM" id="Coils"/>
    </source>
</evidence>
<dbReference type="STRING" id="1611254.A0A2G5VM39"/>
<protein>
    <recommendedName>
        <fullName evidence="3">Integrase catalytic domain-containing protein</fullName>
    </recommendedName>
</protein>
<accession>A0A2G5VM39</accession>
<dbReference type="OrthoDB" id="5871302at2759"/>
<dbReference type="SUPFAM" id="SSF53098">
    <property type="entry name" value="Ribonuclease H-like"/>
    <property type="match status" value="1"/>
</dbReference>
<feature type="region of interest" description="Disordered" evidence="2">
    <location>
        <begin position="507"/>
        <end position="580"/>
    </location>
</feature>
<evidence type="ECO:0000313" key="5">
    <source>
        <dbReference type="Proteomes" id="UP000230233"/>
    </source>
</evidence>
<feature type="domain" description="Integrase catalytic" evidence="3">
    <location>
        <begin position="261"/>
        <end position="371"/>
    </location>
</feature>